<dbReference type="InterPro" id="IPR002110">
    <property type="entry name" value="Ankyrin_rpt"/>
</dbReference>
<protein>
    <submittedName>
        <fullName evidence="3">Ankyrin repeat protein</fullName>
    </submittedName>
</protein>
<evidence type="ECO:0000313" key="3">
    <source>
        <dbReference type="EMBL" id="KIH44108.1"/>
    </source>
</evidence>
<organism evidence="3 4">
    <name type="scientific">Ancylostoma duodenale</name>
    <dbReference type="NCBI Taxonomy" id="51022"/>
    <lineage>
        <taxon>Eukaryota</taxon>
        <taxon>Metazoa</taxon>
        <taxon>Ecdysozoa</taxon>
        <taxon>Nematoda</taxon>
        <taxon>Chromadorea</taxon>
        <taxon>Rhabditida</taxon>
        <taxon>Rhabditina</taxon>
        <taxon>Rhabditomorpha</taxon>
        <taxon>Strongyloidea</taxon>
        <taxon>Ancylostomatidae</taxon>
        <taxon>Ancylostomatinae</taxon>
        <taxon>Ancylostoma</taxon>
    </lineage>
</organism>
<evidence type="ECO:0000256" key="1">
    <source>
        <dbReference type="PROSITE-ProRule" id="PRU00023"/>
    </source>
</evidence>
<dbReference type="PROSITE" id="PS50088">
    <property type="entry name" value="ANK_REPEAT"/>
    <property type="match status" value="1"/>
</dbReference>
<dbReference type="GO" id="GO:0036503">
    <property type="term" value="P:ERAD pathway"/>
    <property type="evidence" value="ECO:0007669"/>
    <property type="project" value="TreeGrafter"/>
</dbReference>
<dbReference type="Pfam" id="PF12796">
    <property type="entry name" value="Ank_2"/>
    <property type="match status" value="1"/>
</dbReference>
<feature type="non-terminal residue" evidence="3">
    <location>
        <position position="1"/>
    </location>
</feature>
<keyword evidence="1" id="KW-0040">ANK repeat</keyword>
<feature type="region of interest" description="Disordered" evidence="2">
    <location>
        <begin position="1"/>
        <end position="22"/>
    </location>
</feature>
<dbReference type="SUPFAM" id="SSF48403">
    <property type="entry name" value="Ankyrin repeat"/>
    <property type="match status" value="1"/>
</dbReference>
<dbReference type="Proteomes" id="UP000054047">
    <property type="component" value="Unassembled WGS sequence"/>
</dbReference>
<evidence type="ECO:0000256" key="2">
    <source>
        <dbReference type="SAM" id="MobiDB-lite"/>
    </source>
</evidence>
<keyword evidence="4" id="KW-1185">Reference proteome</keyword>
<dbReference type="InterPro" id="IPR036770">
    <property type="entry name" value="Ankyrin_rpt-contain_sf"/>
</dbReference>
<dbReference type="PROSITE" id="PS50297">
    <property type="entry name" value="ANK_REP_REGION"/>
    <property type="match status" value="1"/>
</dbReference>
<dbReference type="OrthoDB" id="429841at2759"/>
<name>A0A0C2BK01_9BILA</name>
<reference evidence="3 4" key="1">
    <citation type="submission" date="2013-12" db="EMBL/GenBank/DDBJ databases">
        <title>Draft genome of the parsitic nematode Ancylostoma duodenale.</title>
        <authorList>
            <person name="Mitreva M."/>
        </authorList>
    </citation>
    <scope>NUCLEOTIDE SEQUENCE [LARGE SCALE GENOMIC DNA]</scope>
    <source>
        <strain evidence="3 4">Zhejiang</strain>
    </source>
</reference>
<dbReference type="EMBL" id="KN780254">
    <property type="protein sequence ID" value="KIH44108.1"/>
    <property type="molecule type" value="Genomic_DNA"/>
</dbReference>
<gene>
    <name evidence="3" type="ORF">ANCDUO_25878</name>
</gene>
<sequence>NDHLKPVVPQEEKPKEVDRWPTLDKNTRRELYAMIKDNNEKELAALVKQHSDNAENEVIDYLSSFRLSDGSTFLHLAAKNSCDRIVKYLLEVGCDPCIKNEDDMVAYAMSPKVLLLQVSYTRAYSNE</sequence>
<dbReference type="InterPro" id="IPR047139">
    <property type="entry name" value="ANKZ1/VMS1"/>
</dbReference>
<evidence type="ECO:0000313" key="4">
    <source>
        <dbReference type="Proteomes" id="UP000054047"/>
    </source>
</evidence>
<dbReference type="PANTHER" id="PTHR16036">
    <property type="entry name" value="ANKYRIN REPEAT AND ZINC FINGER DOMAIN-CONTAINING PROTEIN 1"/>
    <property type="match status" value="1"/>
</dbReference>
<accession>A0A0C2BK01</accession>
<dbReference type="PANTHER" id="PTHR16036:SF2">
    <property type="entry name" value="TRNA ENDONUCLEASE ANKZF1"/>
    <property type="match status" value="1"/>
</dbReference>
<dbReference type="SMART" id="SM00248">
    <property type="entry name" value="ANK"/>
    <property type="match status" value="1"/>
</dbReference>
<feature type="repeat" description="ANK" evidence="1">
    <location>
        <begin position="69"/>
        <end position="101"/>
    </location>
</feature>
<dbReference type="AlphaFoldDB" id="A0A0C2BK01"/>
<proteinExistence type="predicted"/>
<dbReference type="Gene3D" id="1.25.40.20">
    <property type="entry name" value="Ankyrin repeat-containing domain"/>
    <property type="match status" value="1"/>
</dbReference>